<keyword evidence="1" id="KW-1133">Transmembrane helix</keyword>
<dbReference type="Proteomes" id="UP000052013">
    <property type="component" value="Unassembled WGS sequence"/>
</dbReference>
<evidence type="ECO:0000313" key="3">
    <source>
        <dbReference type="Proteomes" id="UP000052013"/>
    </source>
</evidence>
<name>A0A0R1S7I4_9LACO</name>
<comment type="caution">
    <text evidence="2">The sequence shown here is derived from an EMBL/GenBank/DDBJ whole genome shotgun (WGS) entry which is preliminary data.</text>
</comment>
<organism evidence="2 3">
    <name type="scientific">Lentilactobacillus diolivorans DSM 14421</name>
    <dbReference type="NCBI Taxonomy" id="1423739"/>
    <lineage>
        <taxon>Bacteria</taxon>
        <taxon>Bacillati</taxon>
        <taxon>Bacillota</taxon>
        <taxon>Bacilli</taxon>
        <taxon>Lactobacillales</taxon>
        <taxon>Lactobacillaceae</taxon>
        <taxon>Lentilactobacillus</taxon>
    </lineage>
</organism>
<sequence>MMKKRDTQVSHGLEIKGQLATIKFGVVTALATLLIAFLIIGGISVYQGQLVMSYQFLIGMTAVGFFEGEYFKTSCIWWLVIGSLLCGISSLFL</sequence>
<keyword evidence="1" id="KW-0472">Membrane</keyword>
<evidence type="ECO:0000256" key="1">
    <source>
        <dbReference type="SAM" id="Phobius"/>
    </source>
</evidence>
<accession>A0A0R1S7I4</accession>
<feature type="transmembrane region" description="Helical" evidence="1">
    <location>
        <begin position="21"/>
        <end position="45"/>
    </location>
</feature>
<evidence type="ECO:0000313" key="2">
    <source>
        <dbReference type="EMBL" id="KRL64879.1"/>
    </source>
</evidence>
<dbReference type="RefSeq" id="WP_147008544.1">
    <property type="nucleotide sequence ID" value="NZ_AZEY01000079.1"/>
</dbReference>
<gene>
    <name evidence="2" type="ORF">FC85_GL000665</name>
</gene>
<reference evidence="2 3" key="1">
    <citation type="journal article" date="2015" name="Genome Announc.">
        <title>Expanding the biotechnology potential of lactobacilli through comparative genomics of 213 strains and associated genera.</title>
        <authorList>
            <person name="Sun Z."/>
            <person name="Harris H.M."/>
            <person name="McCann A."/>
            <person name="Guo C."/>
            <person name="Argimon S."/>
            <person name="Zhang W."/>
            <person name="Yang X."/>
            <person name="Jeffery I.B."/>
            <person name="Cooney J.C."/>
            <person name="Kagawa T.F."/>
            <person name="Liu W."/>
            <person name="Song Y."/>
            <person name="Salvetti E."/>
            <person name="Wrobel A."/>
            <person name="Rasinkangas P."/>
            <person name="Parkhill J."/>
            <person name="Rea M.C."/>
            <person name="O'Sullivan O."/>
            <person name="Ritari J."/>
            <person name="Douillard F.P."/>
            <person name="Paul Ross R."/>
            <person name="Yang R."/>
            <person name="Briner A.E."/>
            <person name="Felis G.E."/>
            <person name="de Vos W.M."/>
            <person name="Barrangou R."/>
            <person name="Klaenhammer T.R."/>
            <person name="Caufield P.W."/>
            <person name="Cui Y."/>
            <person name="Zhang H."/>
            <person name="O'Toole P.W."/>
        </authorList>
    </citation>
    <scope>NUCLEOTIDE SEQUENCE [LARGE SCALE GENOMIC DNA]</scope>
    <source>
        <strain evidence="2 3">DSM 14421</strain>
    </source>
</reference>
<feature type="transmembrane region" description="Helical" evidence="1">
    <location>
        <begin position="75"/>
        <end position="92"/>
    </location>
</feature>
<feature type="transmembrane region" description="Helical" evidence="1">
    <location>
        <begin position="51"/>
        <end position="68"/>
    </location>
</feature>
<dbReference type="EMBL" id="AZEY01000079">
    <property type="protein sequence ID" value="KRL64879.1"/>
    <property type="molecule type" value="Genomic_DNA"/>
</dbReference>
<proteinExistence type="predicted"/>
<dbReference type="PATRIC" id="fig|1423739.3.peg.695"/>
<dbReference type="AlphaFoldDB" id="A0A0R1S7I4"/>
<protein>
    <submittedName>
        <fullName evidence="2">Uncharacterized protein</fullName>
    </submittedName>
</protein>
<keyword evidence="1" id="KW-0812">Transmembrane</keyword>